<reference evidence="10" key="2">
    <citation type="journal article" date="2020" name="Microorganisms">
        <title>Osmotic Adaptation and Compatible Solute Biosynthesis of Phototrophic Bacteria as Revealed from Genome Analyses.</title>
        <authorList>
            <person name="Imhoff J.F."/>
            <person name="Rahn T."/>
            <person name="Kunzel S."/>
            <person name="Keller A."/>
            <person name="Neulinger S.C."/>
        </authorList>
    </citation>
    <scope>NUCLEOTIDE SEQUENCE</scope>
    <source>
        <strain evidence="10">DSM 11080</strain>
    </source>
</reference>
<keyword evidence="6 8" id="KW-1133">Transmembrane helix</keyword>
<keyword evidence="5 8" id="KW-0812">Transmembrane</keyword>
<feature type="transmembrane region" description="Helical" evidence="8">
    <location>
        <begin position="119"/>
        <end position="136"/>
    </location>
</feature>
<dbReference type="PANTHER" id="PTHR33908:SF9">
    <property type="entry name" value="BLL5595 PROTEIN"/>
    <property type="match status" value="1"/>
</dbReference>
<accession>A0AAJ0U1Q3</accession>
<feature type="transmembrane region" description="Helical" evidence="8">
    <location>
        <begin position="300"/>
        <end position="319"/>
    </location>
</feature>
<evidence type="ECO:0000256" key="4">
    <source>
        <dbReference type="ARBA" id="ARBA00022679"/>
    </source>
</evidence>
<protein>
    <recommendedName>
        <fullName evidence="9">Glycosyltransferase RgtA/B/C/D-like domain-containing protein</fullName>
    </recommendedName>
</protein>
<feature type="transmembrane region" description="Helical" evidence="8">
    <location>
        <begin position="89"/>
        <end position="110"/>
    </location>
</feature>
<evidence type="ECO:0000256" key="2">
    <source>
        <dbReference type="ARBA" id="ARBA00022475"/>
    </source>
</evidence>
<evidence type="ECO:0000256" key="8">
    <source>
        <dbReference type="SAM" id="Phobius"/>
    </source>
</evidence>
<evidence type="ECO:0000256" key="7">
    <source>
        <dbReference type="ARBA" id="ARBA00023136"/>
    </source>
</evidence>
<feature type="transmembrane region" description="Helical" evidence="8">
    <location>
        <begin position="142"/>
        <end position="160"/>
    </location>
</feature>
<feature type="transmembrane region" description="Helical" evidence="8">
    <location>
        <begin position="361"/>
        <end position="379"/>
    </location>
</feature>
<evidence type="ECO:0000256" key="3">
    <source>
        <dbReference type="ARBA" id="ARBA00022676"/>
    </source>
</evidence>
<dbReference type="GO" id="GO:0009103">
    <property type="term" value="P:lipopolysaccharide biosynthetic process"/>
    <property type="evidence" value="ECO:0007669"/>
    <property type="project" value="UniProtKB-ARBA"/>
</dbReference>
<feature type="transmembrane region" description="Helical" evidence="8">
    <location>
        <begin position="215"/>
        <end position="234"/>
    </location>
</feature>
<feature type="transmembrane region" description="Helical" evidence="8">
    <location>
        <begin position="254"/>
        <end position="279"/>
    </location>
</feature>
<evidence type="ECO:0000256" key="6">
    <source>
        <dbReference type="ARBA" id="ARBA00022989"/>
    </source>
</evidence>
<dbReference type="EMBL" id="NRSJ01000002">
    <property type="protein sequence ID" value="MBK1703255.1"/>
    <property type="molecule type" value="Genomic_DNA"/>
</dbReference>
<comment type="caution">
    <text evidence="10">The sequence shown here is derived from an EMBL/GenBank/DDBJ whole genome shotgun (WGS) entry which is preliminary data.</text>
</comment>
<keyword evidence="3" id="KW-0328">Glycosyltransferase</keyword>
<dbReference type="InterPro" id="IPR050297">
    <property type="entry name" value="LipidA_mod_glycosyltrf_83"/>
</dbReference>
<feature type="transmembrane region" description="Helical" evidence="8">
    <location>
        <begin position="190"/>
        <end position="208"/>
    </location>
</feature>
<sequence length="504" mass="54953">MDNDQAFRPTLRTASGEKRGLDTTVFLIGGALAYFMLNAVLLGLVSSTAEWDHAEQLLLGQVWQLGYNSQPPLYTWIVKALFLLTGPSLAVLLALKALLLTLLVAAVALIGRELKLSPAQQWIAVLGLALIPQIVWEDQRNFTHTVLAVTVAAWTLFQLLRLRRAPSIGHYLLLGLLLGLGALSKYNYGLFAAGLGLAALSLPAFRAVLWSARALLTLGLAGALLLPHLVWVGGHLSKAQVGFQKLEMGAGLGFAGLSELGAGILASLGALLLLAMLVVRPQHIRQHILQRIRQRDTEPGVALLLRGWIAMLLLALLMILTTGARDFQEHWLQPLTFFVPLLLACWAEPGAGRGFQVFRSIALVVLLGVSIALPGQALLANPERPSRLNLPYAELAAQIRAEIGAPEVIVAPSDPLAGNLRLHFPDARVLSQRNPFAAPEQASQWLIVSEQPLQPDSRFMRWLTAELGLNRLAPSRQVSAPLHWMPDQAHRLYWTLGDPEARRP</sequence>
<keyword evidence="2" id="KW-1003">Cell membrane</keyword>
<evidence type="ECO:0000259" key="9">
    <source>
        <dbReference type="Pfam" id="PF13231"/>
    </source>
</evidence>
<dbReference type="Proteomes" id="UP001296776">
    <property type="component" value="Unassembled WGS sequence"/>
</dbReference>
<feature type="transmembrane region" description="Helical" evidence="8">
    <location>
        <begin position="21"/>
        <end position="45"/>
    </location>
</feature>
<feature type="transmembrane region" description="Helical" evidence="8">
    <location>
        <begin position="167"/>
        <end position="184"/>
    </location>
</feature>
<feature type="transmembrane region" description="Helical" evidence="8">
    <location>
        <begin position="331"/>
        <end position="349"/>
    </location>
</feature>
<keyword evidence="7 8" id="KW-0472">Membrane</keyword>
<gene>
    <name evidence="10" type="ORF">CKO40_01485</name>
</gene>
<keyword evidence="11" id="KW-1185">Reference proteome</keyword>
<evidence type="ECO:0000256" key="5">
    <source>
        <dbReference type="ARBA" id="ARBA00022692"/>
    </source>
</evidence>
<evidence type="ECO:0000313" key="10">
    <source>
        <dbReference type="EMBL" id="MBK1703255.1"/>
    </source>
</evidence>
<dbReference type="PANTHER" id="PTHR33908">
    <property type="entry name" value="MANNOSYLTRANSFERASE YKCB-RELATED"/>
    <property type="match status" value="1"/>
</dbReference>
<comment type="subcellular location">
    <subcellularLocation>
        <location evidence="1">Cell membrane</location>
        <topology evidence="1">Multi-pass membrane protein</topology>
    </subcellularLocation>
</comment>
<evidence type="ECO:0000256" key="1">
    <source>
        <dbReference type="ARBA" id="ARBA00004651"/>
    </source>
</evidence>
<name>A0AAJ0U1Q3_9GAMM</name>
<evidence type="ECO:0000313" key="11">
    <source>
        <dbReference type="Proteomes" id="UP001296776"/>
    </source>
</evidence>
<keyword evidence="4" id="KW-0808">Transferase</keyword>
<dbReference type="AlphaFoldDB" id="A0AAJ0U1Q3"/>
<proteinExistence type="predicted"/>
<dbReference type="GO" id="GO:0016763">
    <property type="term" value="F:pentosyltransferase activity"/>
    <property type="evidence" value="ECO:0007669"/>
    <property type="project" value="TreeGrafter"/>
</dbReference>
<dbReference type="GO" id="GO:0005886">
    <property type="term" value="C:plasma membrane"/>
    <property type="evidence" value="ECO:0007669"/>
    <property type="project" value="UniProtKB-SubCell"/>
</dbReference>
<feature type="domain" description="Glycosyltransferase RgtA/B/C/D-like" evidence="9">
    <location>
        <begin position="70"/>
        <end position="231"/>
    </location>
</feature>
<dbReference type="Pfam" id="PF13231">
    <property type="entry name" value="PMT_2"/>
    <property type="match status" value="1"/>
</dbReference>
<organism evidence="10 11">
    <name type="scientific">Halochromatium glycolicum</name>
    <dbReference type="NCBI Taxonomy" id="85075"/>
    <lineage>
        <taxon>Bacteria</taxon>
        <taxon>Pseudomonadati</taxon>
        <taxon>Pseudomonadota</taxon>
        <taxon>Gammaproteobacteria</taxon>
        <taxon>Chromatiales</taxon>
        <taxon>Chromatiaceae</taxon>
        <taxon>Halochromatium</taxon>
    </lineage>
</organism>
<dbReference type="InterPro" id="IPR038731">
    <property type="entry name" value="RgtA/B/C-like"/>
</dbReference>
<reference evidence="10" key="1">
    <citation type="submission" date="2017-08" db="EMBL/GenBank/DDBJ databases">
        <authorList>
            <person name="Imhoff J.F."/>
            <person name="Rahn T."/>
            <person name="Kuenzel S."/>
            <person name="Neulinger S.C."/>
        </authorList>
    </citation>
    <scope>NUCLEOTIDE SEQUENCE</scope>
    <source>
        <strain evidence="10">DSM 11080</strain>
    </source>
</reference>
<dbReference type="RefSeq" id="WP_200344069.1">
    <property type="nucleotide sequence ID" value="NZ_NRSJ01000002.1"/>
</dbReference>